<gene>
    <name evidence="1" type="ORF">R4485_01040</name>
</gene>
<evidence type="ECO:0000313" key="2">
    <source>
        <dbReference type="Proteomes" id="UP001186041"/>
    </source>
</evidence>
<dbReference type="RefSeq" id="WP_317721464.1">
    <property type="nucleotide sequence ID" value="NZ_JAWLVK010000001.1"/>
</dbReference>
<reference evidence="1" key="1">
    <citation type="submission" date="2023-10" db="EMBL/GenBank/DDBJ databases">
        <title>Mycolicibacterium fortuitum clinical isolates causing pulmonary infections in humans.</title>
        <authorList>
            <person name="Mejia-Ponce P.M."/>
            <person name="Zenteno-Cuevas R."/>
            <person name="Licona-Cassani C."/>
        </authorList>
    </citation>
    <scope>NUCLEOTIDE SEQUENCE</scope>
    <source>
        <strain evidence="1">M8</strain>
    </source>
</reference>
<protein>
    <submittedName>
        <fullName evidence="1">Uncharacterized protein</fullName>
    </submittedName>
</protein>
<dbReference type="Proteomes" id="UP001186041">
    <property type="component" value="Unassembled WGS sequence"/>
</dbReference>
<sequence length="87" mass="9325">MRKVIVVAGGVERARVLAEELGIEGFHTSPRAIRDGGACRGLTADLILIDDTAWPLDEQAHGTLAPTLLGSGGQMYRLERISDEGRP</sequence>
<dbReference type="AlphaFoldDB" id="A0AAE5A9V1"/>
<dbReference type="EMBL" id="JAWLVV010000001">
    <property type="protein sequence ID" value="MDV7288746.1"/>
    <property type="molecule type" value="Genomic_DNA"/>
</dbReference>
<organism evidence="1 2">
    <name type="scientific">Mycolicibacterium fortuitum</name>
    <name type="common">Mycobacterium fortuitum</name>
    <dbReference type="NCBI Taxonomy" id="1766"/>
    <lineage>
        <taxon>Bacteria</taxon>
        <taxon>Bacillati</taxon>
        <taxon>Actinomycetota</taxon>
        <taxon>Actinomycetes</taxon>
        <taxon>Mycobacteriales</taxon>
        <taxon>Mycobacteriaceae</taxon>
        <taxon>Mycolicibacterium</taxon>
    </lineage>
</organism>
<evidence type="ECO:0000313" key="1">
    <source>
        <dbReference type="EMBL" id="MDV7288746.1"/>
    </source>
</evidence>
<comment type="caution">
    <text evidence="1">The sequence shown here is derived from an EMBL/GenBank/DDBJ whole genome shotgun (WGS) entry which is preliminary data.</text>
</comment>
<proteinExistence type="predicted"/>
<name>A0AAE5A9V1_MYCFO</name>
<accession>A0AAE5A9V1</accession>